<evidence type="ECO:0000313" key="4">
    <source>
        <dbReference type="Proteomes" id="UP000483018"/>
    </source>
</evidence>
<dbReference type="EMBL" id="WSLF01000009">
    <property type="protein sequence ID" value="KAE9633185.1"/>
    <property type="molecule type" value="Genomic_DNA"/>
</dbReference>
<dbReference type="Proteomes" id="UP000483018">
    <property type="component" value="Unassembled WGS sequence"/>
</dbReference>
<dbReference type="OrthoDB" id="362826at2"/>
<keyword evidence="4" id="KW-1185">Reference proteome</keyword>
<comment type="caution">
    <text evidence="3">The sequence shown here is derived from an EMBL/GenBank/DDBJ whole genome shotgun (WGS) entry which is preliminary data.</text>
</comment>
<dbReference type="InterPro" id="IPR036318">
    <property type="entry name" value="FAD-bd_PCMH-like_sf"/>
</dbReference>
<dbReference type="GO" id="GO:0050660">
    <property type="term" value="F:flavin adenine dinucleotide binding"/>
    <property type="evidence" value="ECO:0007669"/>
    <property type="project" value="InterPro"/>
</dbReference>
<feature type="domain" description="Transporter-associated" evidence="2">
    <location>
        <begin position="127"/>
        <end position="208"/>
    </location>
</feature>
<dbReference type="AlphaFoldDB" id="A0A7C8LBT8"/>
<dbReference type="RefSeq" id="WP_158740912.1">
    <property type="nucleotide sequence ID" value="NZ_JAFBEP010000012.1"/>
</dbReference>
<feature type="transmembrane region" description="Helical" evidence="1">
    <location>
        <begin position="106"/>
        <end position="123"/>
    </location>
</feature>
<protein>
    <submittedName>
        <fullName evidence="3">Transporter</fullName>
    </submittedName>
</protein>
<accession>A0A7C8LBT8</accession>
<name>A0A7C8LBT8_9FIRM</name>
<dbReference type="InterPro" id="IPR005170">
    <property type="entry name" value="Transptr-assoc_dom"/>
</dbReference>
<evidence type="ECO:0000256" key="1">
    <source>
        <dbReference type="SAM" id="Phobius"/>
    </source>
</evidence>
<gene>
    <name evidence="3" type="ORF">GND95_09930</name>
</gene>
<proteinExistence type="predicted"/>
<dbReference type="Gene3D" id="3.30.465.10">
    <property type="match status" value="1"/>
</dbReference>
<dbReference type="SMART" id="SM01091">
    <property type="entry name" value="CorC_HlyC"/>
    <property type="match status" value="1"/>
</dbReference>
<sequence length="209" mass="22967">MLKQRLRGKVSIISSYVEIYISLIILVGIVILSIGLVQDLFQMVQSFCNGATLLSTEDFLNHALQLIIGVEFIKMLAKHTPGSAVDVLLFAVARKLVTNHGSMLDVLIGVLAIAILFAVRKYLSSYTYKSSKGILVNGGVSVMDINSKMGLNIPTDLGHTVAGIVANYAEQHEERVKPGYEVELSNLKLVVYSMDEDLIKQVEIIKMNN</sequence>
<dbReference type="InterPro" id="IPR016169">
    <property type="entry name" value="FAD-bd_PCMH_sub2"/>
</dbReference>
<evidence type="ECO:0000313" key="3">
    <source>
        <dbReference type="EMBL" id="KAE9633185.1"/>
    </source>
</evidence>
<reference evidence="3 4" key="1">
    <citation type="submission" date="2019-12" db="EMBL/GenBank/DDBJ databases">
        <title>Defluviitalea raffinosedens, isolated from a biogas fermenter, genome sequencing and characterization.</title>
        <authorList>
            <person name="Rettenmaier R."/>
            <person name="Schneider M."/>
            <person name="Neuhaus K."/>
            <person name="Liebl W."/>
            <person name="Zverlov V."/>
        </authorList>
    </citation>
    <scope>NUCLEOTIDE SEQUENCE [LARGE SCALE GENOMIC DNA]</scope>
    <source>
        <strain evidence="3 4">249c-K6</strain>
    </source>
</reference>
<dbReference type="Pfam" id="PF03471">
    <property type="entry name" value="CorC_HlyC"/>
    <property type="match status" value="1"/>
</dbReference>
<organism evidence="3 4">
    <name type="scientific">Defluviitalea raffinosedens</name>
    <dbReference type="NCBI Taxonomy" id="1450156"/>
    <lineage>
        <taxon>Bacteria</taxon>
        <taxon>Bacillati</taxon>
        <taxon>Bacillota</taxon>
        <taxon>Clostridia</taxon>
        <taxon>Lachnospirales</taxon>
        <taxon>Defluviitaleaceae</taxon>
        <taxon>Defluviitalea</taxon>
    </lineage>
</organism>
<dbReference type="SUPFAM" id="SSF56176">
    <property type="entry name" value="FAD-binding/transporter-associated domain-like"/>
    <property type="match status" value="1"/>
</dbReference>
<feature type="transmembrane region" description="Helical" evidence="1">
    <location>
        <begin position="12"/>
        <end position="37"/>
    </location>
</feature>
<evidence type="ECO:0000259" key="2">
    <source>
        <dbReference type="SMART" id="SM01091"/>
    </source>
</evidence>
<keyword evidence="1" id="KW-1133">Transmembrane helix</keyword>
<keyword evidence="1" id="KW-0472">Membrane</keyword>
<keyword evidence="1" id="KW-0812">Transmembrane</keyword>